<protein>
    <submittedName>
        <fullName evidence="2">Uncharacterized protein</fullName>
    </submittedName>
</protein>
<evidence type="ECO:0000313" key="3">
    <source>
        <dbReference type="Proteomes" id="UP000664277"/>
    </source>
</evidence>
<dbReference type="AlphaFoldDB" id="A0A8J7P7Y0"/>
<organism evidence="2 3">
    <name type="scientific">Candidatus Obscuribacter phosphatis</name>
    <dbReference type="NCBI Taxonomy" id="1906157"/>
    <lineage>
        <taxon>Bacteria</taxon>
        <taxon>Bacillati</taxon>
        <taxon>Candidatus Melainabacteria</taxon>
        <taxon>Candidatus Obscuribacterales</taxon>
        <taxon>Candidatus Obscuribacteraceae</taxon>
        <taxon>Candidatus Obscuribacter</taxon>
    </lineage>
</organism>
<gene>
    <name evidence="2" type="ORF">J0M35_12675</name>
</gene>
<keyword evidence="1" id="KW-1133">Transmembrane helix</keyword>
<name>A0A8J7P7Y0_9BACT</name>
<proteinExistence type="predicted"/>
<dbReference type="EMBL" id="JAFLCK010000017">
    <property type="protein sequence ID" value="MBN8661214.1"/>
    <property type="molecule type" value="Genomic_DNA"/>
</dbReference>
<feature type="transmembrane region" description="Helical" evidence="1">
    <location>
        <begin position="25"/>
        <end position="43"/>
    </location>
</feature>
<keyword evidence="1" id="KW-0812">Transmembrane</keyword>
<dbReference type="Proteomes" id="UP000664277">
    <property type="component" value="Unassembled WGS sequence"/>
</dbReference>
<accession>A0A8J7P7Y0</accession>
<evidence type="ECO:0000256" key="1">
    <source>
        <dbReference type="SAM" id="Phobius"/>
    </source>
</evidence>
<reference evidence="2" key="1">
    <citation type="submission" date="2021-02" db="EMBL/GenBank/DDBJ databases">
        <title>Genome-Resolved Metagenomics of a Microbial Community Performing Photosynthetic Biological Nutrient Removal.</title>
        <authorList>
            <person name="Mcdaniel E.A."/>
        </authorList>
    </citation>
    <scope>NUCLEOTIDE SEQUENCE</scope>
    <source>
        <strain evidence="2">UWPOB_OBS1</strain>
    </source>
</reference>
<sequence>MSECTDSTKKAPAPRIRKASEFERTIISLYLATFFVVVIAWLLPDKVFPEKWKFTQYTWPIMASTGWVQCWSLFSPDVRDTNVHCNAFITFADGTSKLYEFPRTQKMDLLTKFKREKMRKLFIDNFAWPSGRPFYPSIARFIARANYDKDNPPDTVTMFFQYHDTPPPDPKHWVYRDELPEHTNQGLLLTYKVTAQDLAGLDDVQSSK</sequence>
<keyword evidence="1" id="KW-0472">Membrane</keyword>
<evidence type="ECO:0000313" key="2">
    <source>
        <dbReference type="EMBL" id="MBN8661214.1"/>
    </source>
</evidence>
<comment type="caution">
    <text evidence="2">The sequence shown here is derived from an EMBL/GenBank/DDBJ whole genome shotgun (WGS) entry which is preliminary data.</text>
</comment>